<accession>A0A1I6KPZ3</accession>
<sequence length="264" mass="28989">MDPLRVMTFNVRLDTAADGDDAWANRRGLVADTIRYHAPDVIGLQEPFAHQLDYLDEALPGYEWVGESRLATDGEGEHAPVGFHTDRFGLDETATFWLSETPEEPGSRGWDGNHPRVASWTRLDDATADRPLVHVNTHLDNRGEVARREGAALVADRVQELADGTTPVVTGDLNCLAGEPAHARLDGLDLGDGRRLEPAAETAAFRHGPETTRTDFHELDPGRKIDHVFVPSDCSVTGYAALTDRDDVRYPSDHLPVVADVVRS</sequence>
<dbReference type="InterPro" id="IPR036691">
    <property type="entry name" value="Endo/exonu/phosph_ase_sf"/>
</dbReference>
<proteinExistence type="predicted"/>
<evidence type="ECO:0000313" key="3">
    <source>
        <dbReference type="Proteomes" id="UP000199062"/>
    </source>
</evidence>
<keyword evidence="2" id="KW-0269">Exonuclease</keyword>
<dbReference type="STRING" id="767519.SAMN05216559_1261"/>
<dbReference type="CDD" id="cd09083">
    <property type="entry name" value="EEP-1"/>
    <property type="match status" value="1"/>
</dbReference>
<organism evidence="2 3">
    <name type="scientific">Halomicrobium zhouii</name>
    <dbReference type="NCBI Taxonomy" id="767519"/>
    <lineage>
        <taxon>Archaea</taxon>
        <taxon>Methanobacteriati</taxon>
        <taxon>Methanobacteriota</taxon>
        <taxon>Stenosarchaea group</taxon>
        <taxon>Halobacteria</taxon>
        <taxon>Halobacteriales</taxon>
        <taxon>Haloarculaceae</taxon>
        <taxon>Halomicrobium</taxon>
    </lineage>
</organism>
<dbReference type="InterPro" id="IPR005135">
    <property type="entry name" value="Endo/exonuclease/phosphatase"/>
</dbReference>
<dbReference type="PANTHER" id="PTHR12121">
    <property type="entry name" value="CARBON CATABOLITE REPRESSOR PROTEIN 4"/>
    <property type="match status" value="1"/>
</dbReference>
<name>A0A1I6KPZ3_9EURY</name>
<dbReference type="Gene3D" id="3.60.10.10">
    <property type="entry name" value="Endonuclease/exonuclease/phosphatase"/>
    <property type="match status" value="1"/>
</dbReference>
<keyword evidence="2" id="KW-0540">Nuclease</keyword>
<dbReference type="AlphaFoldDB" id="A0A1I6KPZ3"/>
<dbReference type="EMBL" id="FOZK01000001">
    <property type="protein sequence ID" value="SFR93286.1"/>
    <property type="molecule type" value="Genomic_DNA"/>
</dbReference>
<gene>
    <name evidence="2" type="ORF">SAMN05216559_1261</name>
</gene>
<keyword evidence="2" id="KW-0255">Endonuclease</keyword>
<dbReference type="GO" id="GO:0004519">
    <property type="term" value="F:endonuclease activity"/>
    <property type="evidence" value="ECO:0007669"/>
    <property type="project" value="UniProtKB-KW"/>
</dbReference>
<reference evidence="2 3" key="1">
    <citation type="submission" date="2016-10" db="EMBL/GenBank/DDBJ databases">
        <authorList>
            <person name="de Groot N.N."/>
        </authorList>
    </citation>
    <scope>NUCLEOTIDE SEQUENCE [LARGE SCALE GENOMIC DNA]</scope>
    <source>
        <strain evidence="2 3">CGMCC 1.10457</strain>
    </source>
</reference>
<dbReference type="SUPFAM" id="SSF56219">
    <property type="entry name" value="DNase I-like"/>
    <property type="match status" value="1"/>
</dbReference>
<dbReference type="RefSeq" id="WP_089814920.1">
    <property type="nucleotide sequence ID" value="NZ_FOZK01000001.1"/>
</dbReference>
<dbReference type="PANTHER" id="PTHR12121:SF36">
    <property type="entry name" value="ENDONUCLEASE_EXONUCLEASE_PHOSPHATASE DOMAIN-CONTAINING PROTEIN"/>
    <property type="match status" value="1"/>
</dbReference>
<dbReference type="InterPro" id="IPR050410">
    <property type="entry name" value="CCR4/nocturin_mRNA_transcr"/>
</dbReference>
<dbReference type="OrthoDB" id="200635at2157"/>
<evidence type="ECO:0000313" key="2">
    <source>
        <dbReference type="EMBL" id="SFR93286.1"/>
    </source>
</evidence>
<keyword evidence="3" id="KW-1185">Reference proteome</keyword>
<keyword evidence="2" id="KW-0378">Hydrolase</keyword>
<dbReference type="GO" id="GO:0000175">
    <property type="term" value="F:3'-5'-RNA exonuclease activity"/>
    <property type="evidence" value="ECO:0007669"/>
    <property type="project" value="TreeGrafter"/>
</dbReference>
<feature type="domain" description="Endonuclease/exonuclease/phosphatase" evidence="1">
    <location>
        <begin position="7"/>
        <end position="254"/>
    </location>
</feature>
<evidence type="ECO:0000259" key="1">
    <source>
        <dbReference type="Pfam" id="PF03372"/>
    </source>
</evidence>
<dbReference type="Proteomes" id="UP000199062">
    <property type="component" value="Unassembled WGS sequence"/>
</dbReference>
<dbReference type="Pfam" id="PF03372">
    <property type="entry name" value="Exo_endo_phos"/>
    <property type="match status" value="1"/>
</dbReference>
<protein>
    <submittedName>
        <fullName evidence="2">Metal-dependent hydrolase, endonuclease/exonuclease/phosphatase family</fullName>
    </submittedName>
</protein>